<feature type="compositionally biased region" description="Basic residues" evidence="4">
    <location>
        <begin position="1"/>
        <end position="11"/>
    </location>
</feature>
<evidence type="ECO:0000259" key="5">
    <source>
        <dbReference type="PROSITE" id="PS51795"/>
    </source>
</evidence>
<dbReference type="Proteomes" id="UP000244005">
    <property type="component" value="Unassembled WGS sequence"/>
</dbReference>
<evidence type="ECO:0000256" key="4">
    <source>
        <dbReference type="SAM" id="MobiDB-lite"/>
    </source>
</evidence>
<dbReference type="Gramene" id="Mp1g28240.1">
    <property type="protein sequence ID" value="Mp1g28240.1.cds"/>
    <property type="gene ID" value="Mp1g28240"/>
</dbReference>
<evidence type="ECO:0000313" key="6">
    <source>
        <dbReference type="EMBL" id="PTQ49552.1"/>
    </source>
</evidence>
<dbReference type="OrthoDB" id="1932717at2759"/>
<dbReference type="PANTHER" id="PTHR47208:SF1">
    <property type="entry name" value="OS02G0174800 PROTEIN"/>
    <property type="match status" value="1"/>
</dbReference>
<dbReference type="InterPro" id="IPR044604">
    <property type="entry name" value="FLZ12/13/14"/>
</dbReference>
<comment type="similarity">
    <text evidence="1">Belongs to the FLZ family.</text>
</comment>
<proteinExistence type="inferred from homology"/>
<dbReference type="OMA" id="MAPGIAN"/>
<evidence type="ECO:0000256" key="2">
    <source>
        <dbReference type="ARBA" id="ARBA00022723"/>
    </source>
</evidence>
<dbReference type="PROSITE" id="PS51795">
    <property type="entry name" value="ZF_FLZ"/>
    <property type="match status" value="1"/>
</dbReference>
<dbReference type="Pfam" id="PF04570">
    <property type="entry name" value="zf-FLZ"/>
    <property type="match status" value="1"/>
</dbReference>
<feature type="region of interest" description="Disordered" evidence="4">
    <location>
        <begin position="235"/>
        <end position="255"/>
    </location>
</feature>
<feature type="compositionally biased region" description="Polar residues" evidence="4">
    <location>
        <begin position="15"/>
        <end position="28"/>
    </location>
</feature>
<feature type="domain" description="FLZ-type" evidence="5">
    <location>
        <begin position="340"/>
        <end position="384"/>
    </location>
</feature>
<sequence>MPGKRPRHTMRRIASVSNIKSGSMTTGDCSPLPEQPKEKQKSANIGSAIACPAPTASPPRQVIGFHPKVFIQEEHHLTLPPTSPRPQQVKSPTGSTGSPRSGLGDLLASSRPWERRDAEGVGLGIVAALGSAAQEDCGANAAPAAANNLNLTPASISKGRADFPPVPAYSRKVSPQHLPSFAPVVKTSPPIPIHSPGANSPASHHCPSSHRYSQNCAPQFGLSSAMQESMMQDIISTSSSTSSHAHSQAQAQAHALAHGLRGVGPSARVSHGAPVAMLAAWSQQADMDVEAVTPVAPAPLVPRQRHHHHHHHQQQLQLQLQPQPQPRQPSFLPTLSAGLNFLDACFCCKRRLGEGRDIYIYMGDRAFCSPECRHQQIVMDEQQPEGCSQAAMRIGGADASRHSSQRNRVVGAGTAAAA</sequence>
<keyword evidence="7" id="KW-1185">Reference proteome</keyword>
<reference evidence="7" key="1">
    <citation type="journal article" date="2017" name="Cell">
        <title>Insights into land plant evolution garnered from the Marchantia polymorpha genome.</title>
        <authorList>
            <person name="Bowman J.L."/>
            <person name="Kohchi T."/>
            <person name="Yamato K.T."/>
            <person name="Jenkins J."/>
            <person name="Shu S."/>
            <person name="Ishizaki K."/>
            <person name="Yamaoka S."/>
            <person name="Nishihama R."/>
            <person name="Nakamura Y."/>
            <person name="Berger F."/>
            <person name="Adam C."/>
            <person name="Aki S.S."/>
            <person name="Althoff F."/>
            <person name="Araki T."/>
            <person name="Arteaga-Vazquez M.A."/>
            <person name="Balasubrmanian S."/>
            <person name="Barry K."/>
            <person name="Bauer D."/>
            <person name="Boehm C.R."/>
            <person name="Briginshaw L."/>
            <person name="Caballero-Perez J."/>
            <person name="Catarino B."/>
            <person name="Chen F."/>
            <person name="Chiyoda S."/>
            <person name="Chovatia M."/>
            <person name="Davies K.M."/>
            <person name="Delmans M."/>
            <person name="Demura T."/>
            <person name="Dierschke T."/>
            <person name="Dolan L."/>
            <person name="Dorantes-Acosta A.E."/>
            <person name="Eklund D.M."/>
            <person name="Florent S.N."/>
            <person name="Flores-Sandoval E."/>
            <person name="Fujiyama A."/>
            <person name="Fukuzawa H."/>
            <person name="Galik B."/>
            <person name="Grimanelli D."/>
            <person name="Grimwood J."/>
            <person name="Grossniklaus U."/>
            <person name="Hamada T."/>
            <person name="Haseloff J."/>
            <person name="Hetherington A.J."/>
            <person name="Higo A."/>
            <person name="Hirakawa Y."/>
            <person name="Hundley H.N."/>
            <person name="Ikeda Y."/>
            <person name="Inoue K."/>
            <person name="Inoue S.I."/>
            <person name="Ishida S."/>
            <person name="Jia Q."/>
            <person name="Kakita M."/>
            <person name="Kanazawa T."/>
            <person name="Kawai Y."/>
            <person name="Kawashima T."/>
            <person name="Kennedy M."/>
            <person name="Kinose K."/>
            <person name="Kinoshita T."/>
            <person name="Kohara Y."/>
            <person name="Koide E."/>
            <person name="Komatsu K."/>
            <person name="Kopischke S."/>
            <person name="Kubo M."/>
            <person name="Kyozuka J."/>
            <person name="Lagercrantz U."/>
            <person name="Lin S.S."/>
            <person name="Lindquist E."/>
            <person name="Lipzen A.M."/>
            <person name="Lu C.W."/>
            <person name="De Luna E."/>
            <person name="Martienssen R.A."/>
            <person name="Minamino N."/>
            <person name="Mizutani M."/>
            <person name="Mizutani M."/>
            <person name="Mochizuki N."/>
            <person name="Monte I."/>
            <person name="Mosher R."/>
            <person name="Nagasaki H."/>
            <person name="Nakagami H."/>
            <person name="Naramoto S."/>
            <person name="Nishitani K."/>
            <person name="Ohtani M."/>
            <person name="Okamoto T."/>
            <person name="Okumura M."/>
            <person name="Phillips J."/>
            <person name="Pollak B."/>
            <person name="Reinders A."/>
            <person name="Rovekamp M."/>
            <person name="Sano R."/>
            <person name="Sawa S."/>
            <person name="Schmid M.W."/>
            <person name="Shirakawa M."/>
            <person name="Solano R."/>
            <person name="Spunde A."/>
            <person name="Suetsugu N."/>
            <person name="Sugano S."/>
            <person name="Sugiyama A."/>
            <person name="Sun R."/>
            <person name="Suzuki Y."/>
            <person name="Takenaka M."/>
            <person name="Takezawa D."/>
            <person name="Tomogane H."/>
            <person name="Tsuzuki M."/>
            <person name="Ueda T."/>
            <person name="Umeda M."/>
            <person name="Ward J.M."/>
            <person name="Watanabe Y."/>
            <person name="Yazaki K."/>
            <person name="Yokoyama R."/>
            <person name="Yoshitake Y."/>
            <person name="Yotsui I."/>
            <person name="Zachgo S."/>
            <person name="Schmutz J."/>
        </authorList>
    </citation>
    <scope>NUCLEOTIDE SEQUENCE [LARGE SCALE GENOMIC DNA]</scope>
    <source>
        <strain evidence="7">Tak-1</strain>
    </source>
</reference>
<keyword evidence="2" id="KW-0479">Metal-binding</keyword>
<evidence type="ECO:0000256" key="3">
    <source>
        <dbReference type="PROSITE-ProRule" id="PRU01131"/>
    </source>
</evidence>
<feature type="region of interest" description="Disordered" evidence="4">
    <location>
        <begin position="1"/>
        <end position="59"/>
    </location>
</feature>
<protein>
    <recommendedName>
        <fullName evidence="5">FLZ-type domain-containing protein</fullName>
    </recommendedName>
</protein>
<organism evidence="6 7">
    <name type="scientific">Marchantia polymorpha</name>
    <name type="common">Common liverwort</name>
    <name type="synonym">Marchantia aquatica</name>
    <dbReference type="NCBI Taxonomy" id="3197"/>
    <lineage>
        <taxon>Eukaryota</taxon>
        <taxon>Viridiplantae</taxon>
        <taxon>Streptophyta</taxon>
        <taxon>Embryophyta</taxon>
        <taxon>Marchantiophyta</taxon>
        <taxon>Marchantiopsida</taxon>
        <taxon>Marchantiidae</taxon>
        <taxon>Marchantiales</taxon>
        <taxon>Marchantiaceae</taxon>
        <taxon>Marchantia</taxon>
    </lineage>
</organism>
<evidence type="ECO:0000256" key="1">
    <source>
        <dbReference type="ARBA" id="ARBA00009374"/>
    </source>
</evidence>
<dbReference type="PANTHER" id="PTHR47208">
    <property type="entry name" value="OS02G0174800 PROTEIN"/>
    <property type="match status" value="1"/>
</dbReference>
<feature type="compositionally biased region" description="Low complexity" evidence="4">
    <location>
        <begin position="236"/>
        <end position="255"/>
    </location>
</feature>
<feature type="zinc finger region" description="FLZ-type" evidence="3">
    <location>
        <begin position="340"/>
        <end position="384"/>
    </location>
</feature>
<dbReference type="EMBL" id="KZ772674">
    <property type="protein sequence ID" value="PTQ49552.1"/>
    <property type="molecule type" value="Genomic_DNA"/>
</dbReference>
<dbReference type="InterPro" id="IPR007650">
    <property type="entry name" value="Zf-FLZ_dom"/>
</dbReference>
<accession>A0A2R6XTW7</accession>
<feature type="region of interest" description="Disordered" evidence="4">
    <location>
        <begin position="302"/>
        <end position="328"/>
    </location>
</feature>
<feature type="region of interest" description="Disordered" evidence="4">
    <location>
        <begin position="77"/>
        <end position="107"/>
    </location>
</feature>
<feature type="compositionally biased region" description="Low complexity" evidence="4">
    <location>
        <begin position="91"/>
        <end position="104"/>
    </location>
</feature>
<evidence type="ECO:0000313" key="7">
    <source>
        <dbReference type="Proteomes" id="UP000244005"/>
    </source>
</evidence>
<feature type="compositionally biased region" description="Basic residues" evidence="4">
    <location>
        <begin position="303"/>
        <end position="313"/>
    </location>
</feature>
<feature type="region of interest" description="Disordered" evidence="4">
    <location>
        <begin position="189"/>
        <end position="211"/>
    </location>
</feature>
<dbReference type="GO" id="GO:0046872">
    <property type="term" value="F:metal ion binding"/>
    <property type="evidence" value="ECO:0007669"/>
    <property type="project" value="UniProtKB-KW"/>
</dbReference>
<feature type="region of interest" description="Disordered" evidence="4">
    <location>
        <begin position="396"/>
        <end position="418"/>
    </location>
</feature>
<dbReference type="AlphaFoldDB" id="A0A2R6XTW7"/>
<gene>
    <name evidence="6" type="ORF">MARPO_0002s0054</name>
</gene>
<name>A0A2R6XTW7_MARPO</name>